<evidence type="ECO:0000313" key="3">
    <source>
        <dbReference type="Proteomes" id="UP001160148"/>
    </source>
</evidence>
<protein>
    <submittedName>
        <fullName evidence="2">Uncharacterized protein</fullName>
    </submittedName>
</protein>
<keyword evidence="3" id="KW-1185">Reference proteome</keyword>
<accession>A0AAV0VXN9</accession>
<dbReference type="Proteomes" id="UP001160148">
    <property type="component" value="Unassembled WGS sequence"/>
</dbReference>
<name>A0AAV0VXN9_9HEMI</name>
<organism evidence="2 3">
    <name type="scientific">Macrosiphum euphorbiae</name>
    <name type="common">potato aphid</name>
    <dbReference type="NCBI Taxonomy" id="13131"/>
    <lineage>
        <taxon>Eukaryota</taxon>
        <taxon>Metazoa</taxon>
        <taxon>Ecdysozoa</taxon>
        <taxon>Arthropoda</taxon>
        <taxon>Hexapoda</taxon>
        <taxon>Insecta</taxon>
        <taxon>Pterygota</taxon>
        <taxon>Neoptera</taxon>
        <taxon>Paraneoptera</taxon>
        <taxon>Hemiptera</taxon>
        <taxon>Sternorrhyncha</taxon>
        <taxon>Aphidomorpha</taxon>
        <taxon>Aphidoidea</taxon>
        <taxon>Aphididae</taxon>
        <taxon>Macrosiphini</taxon>
        <taxon>Macrosiphum</taxon>
    </lineage>
</organism>
<feature type="region of interest" description="Disordered" evidence="1">
    <location>
        <begin position="22"/>
        <end position="97"/>
    </location>
</feature>
<dbReference type="EMBL" id="CARXXK010000001">
    <property type="protein sequence ID" value="CAI6347642.1"/>
    <property type="molecule type" value="Genomic_DNA"/>
</dbReference>
<feature type="compositionally biased region" description="Basic and acidic residues" evidence="1">
    <location>
        <begin position="42"/>
        <end position="53"/>
    </location>
</feature>
<reference evidence="2 3" key="1">
    <citation type="submission" date="2023-01" db="EMBL/GenBank/DDBJ databases">
        <authorList>
            <person name="Whitehead M."/>
        </authorList>
    </citation>
    <scope>NUCLEOTIDE SEQUENCE [LARGE SCALE GENOMIC DNA]</scope>
</reference>
<proteinExistence type="predicted"/>
<evidence type="ECO:0000313" key="2">
    <source>
        <dbReference type="EMBL" id="CAI6347642.1"/>
    </source>
</evidence>
<comment type="caution">
    <text evidence="2">The sequence shown here is derived from an EMBL/GenBank/DDBJ whole genome shotgun (WGS) entry which is preliminary data.</text>
</comment>
<gene>
    <name evidence="2" type="ORF">MEUPH1_LOCUS4410</name>
</gene>
<dbReference type="AlphaFoldDB" id="A0AAV0VXN9"/>
<evidence type="ECO:0000256" key="1">
    <source>
        <dbReference type="SAM" id="MobiDB-lite"/>
    </source>
</evidence>
<sequence>MDDREQRAIKATLILCRNRRTKDLARRRTRHTRGTSAADGEPVERRRETEEALVRGACKRTACDGDGSSAVQKPPPRAQRRTSVGGSIPAGNSHGTG</sequence>